<keyword evidence="2" id="KW-1185">Reference proteome</keyword>
<reference evidence="1 2" key="1">
    <citation type="submission" date="2019-10" db="EMBL/GenBank/DDBJ databases">
        <title>New species of Slilvanegrellaceae.</title>
        <authorList>
            <person name="Pitt A."/>
            <person name="Hahn M.W."/>
        </authorList>
    </citation>
    <scope>NUCLEOTIDE SEQUENCE [LARGE SCALE GENOMIC DNA]</scope>
    <source>
        <strain evidence="1 2">SP-Ram-0.45-NSY-1</strain>
    </source>
</reference>
<dbReference type="OrthoDB" id="5294521at2"/>
<organism evidence="1 2">
    <name type="scientific">Silvanigrella paludirubra</name>
    <dbReference type="NCBI Taxonomy" id="2499159"/>
    <lineage>
        <taxon>Bacteria</taxon>
        <taxon>Pseudomonadati</taxon>
        <taxon>Bdellovibrionota</taxon>
        <taxon>Oligoflexia</taxon>
        <taxon>Silvanigrellales</taxon>
        <taxon>Silvanigrellaceae</taxon>
        <taxon>Silvanigrella</taxon>
    </lineage>
</organism>
<sequence length="163" mass="18518">MEKLDLDLTGVSAYSDSSHARDRELWRGFLSYALPVVMAHDVENLEKYLAEAVVYSFDELTAKGSENASQAEVIRCISTLLAKEIGVPPEFALASFYEGEVPTKLYKIKYKPLKKSVKVHQEDKMIGGWLADLAKVQEDKKFIKTVETWKKWLLQDKPYSKVG</sequence>
<dbReference type="EMBL" id="WFLM01000001">
    <property type="protein sequence ID" value="KAB8040504.1"/>
    <property type="molecule type" value="Genomic_DNA"/>
</dbReference>
<proteinExistence type="predicted"/>
<name>A0A6N6VWR9_9BACT</name>
<dbReference type="AlphaFoldDB" id="A0A6N6VWR9"/>
<evidence type="ECO:0000313" key="2">
    <source>
        <dbReference type="Proteomes" id="UP000437748"/>
    </source>
</evidence>
<dbReference type="RefSeq" id="WP_153418019.1">
    <property type="nucleotide sequence ID" value="NZ_WFLM01000001.1"/>
</dbReference>
<gene>
    <name evidence="1" type="ORF">GCL60_00890</name>
</gene>
<protein>
    <submittedName>
        <fullName evidence="1">Uncharacterized protein</fullName>
    </submittedName>
</protein>
<comment type="caution">
    <text evidence="1">The sequence shown here is derived from an EMBL/GenBank/DDBJ whole genome shotgun (WGS) entry which is preliminary data.</text>
</comment>
<dbReference type="Proteomes" id="UP000437748">
    <property type="component" value="Unassembled WGS sequence"/>
</dbReference>
<accession>A0A6N6VWR9</accession>
<evidence type="ECO:0000313" key="1">
    <source>
        <dbReference type="EMBL" id="KAB8040504.1"/>
    </source>
</evidence>